<evidence type="ECO:0000313" key="10">
    <source>
        <dbReference type="Proteomes" id="UP000078397"/>
    </source>
</evidence>
<dbReference type="RefSeq" id="XP_018148119.1">
    <property type="nucleotide sequence ID" value="XM_018280194.1"/>
</dbReference>
<feature type="transmembrane region" description="Helical" evidence="7">
    <location>
        <begin position="7"/>
        <end position="32"/>
    </location>
</feature>
<sequence>MRARVRLLLCVFAIALGGAIVGIDIGIIATTIGQQSFNDYMFPPGTANASSLLGAIVSMGSTGNVVGSLMLGFALEKLGRKWTVAAATSFTIVGAIMQAAANGVGLMIAGRLVAGVAVGMLNGGLPVYISELAVPQERARLVGIFGLMIAIGFCIANWIGYACSFTNGDIAWRLELAMQIPLAVVLLAVSFFTPESPRWLAERDRTEQFDMTLRKLYGTQDEDLLTRTALEIREQVSFERATRTNTRLGHAIIELFGRKYIRRTVIAIIVLQVGILSGSLAIQNYQSLLYSALGFTGRRSLLISGCYGFMGVIGQIINLAGVSDRWPRVRTMYVGCFILACMLAILAALSAEFGNGQNANGARAGVAFIFLYSAIYAVFFNSTLFTIAAEMFPLHLRGYGVGVSVMCQGISGIWLGQITPYAFDAIKWKYYLVFIACLVVLGVFYAYFLQETNQISLEQVAGQYGDETVSVDKVVQSQVEVGERDHV</sequence>
<comment type="similarity">
    <text evidence="2">Belongs to the major facilitator superfamily. Sugar transporter (TC 2.A.1.1) family.</text>
</comment>
<dbReference type="SUPFAM" id="SSF103473">
    <property type="entry name" value="MFS general substrate transporter"/>
    <property type="match status" value="1"/>
</dbReference>
<dbReference type="GeneID" id="28844188"/>
<feature type="transmembrane region" description="Helical" evidence="7">
    <location>
        <begin position="332"/>
        <end position="353"/>
    </location>
</feature>
<keyword evidence="4 7" id="KW-0812">Transmembrane</keyword>
<feature type="transmembrane region" description="Helical" evidence="7">
    <location>
        <begin position="141"/>
        <end position="161"/>
    </location>
</feature>
<evidence type="ECO:0000256" key="6">
    <source>
        <dbReference type="ARBA" id="ARBA00023136"/>
    </source>
</evidence>
<evidence type="ECO:0000313" key="9">
    <source>
        <dbReference type="EMBL" id="OAQ72036.1"/>
    </source>
</evidence>
<keyword evidence="3" id="KW-0813">Transport</keyword>
<dbReference type="Pfam" id="PF00083">
    <property type="entry name" value="Sugar_tr"/>
    <property type="match status" value="1"/>
</dbReference>
<gene>
    <name evidence="9" type="ORF">VFPPC_00101</name>
</gene>
<feature type="domain" description="Major facilitator superfamily (MFS) profile" evidence="8">
    <location>
        <begin position="10"/>
        <end position="454"/>
    </location>
</feature>
<feature type="transmembrane region" description="Helical" evidence="7">
    <location>
        <begin position="365"/>
        <end position="387"/>
    </location>
</feature>
<feature type="transmembrane region" description="Helical" evidence="7">
    <location>
        <begin position="302"/>
        <end position="320"/>
    </location>
</feature>
<dbReference type="InterPro" id="IPR050360">
    <property type="entry name" value="MFS_Sugar_Transporters"/>
</dbReference>
<protein>
    <submittedName>
        <fullName evidence="9">MFS monosaccharide transporter protein</fullName>
    </submittedName>
</protein>
<keyword evidence="10" id="KW-1185">Reference proteome</keyword>
<dbReference type="EMBL" id="LSBJ02000001">
    <property type="protein sequence ID" value="OAQ72036.1"/>
    <property type="molecule type" value="Genomic_DNA"/>
</dbReference>
<dbReference type="Proteomes" id="UP000078397">
    <property type="component" value="Unassembled WGS sequence"/>
</dbReference>
<dbReference type="GO" id="GO:0005351">
    <property type="term" value="F:carbohydrate:proton symporter activity"/>
    <property type="evidence" value="ECO:0007669"/>
    <property type="project" value="TreeGrafter"/>
</dbReference>
<feature type="transmembrane region" description="Helical" evidence="7">
    <location>
        <begin position="264"/>
        <end position="282"/>
    </location>
</feature>
<accession>A0A179G2E6</accession>
<dbReference type="KEGG" id="pchm:VFPPC_00101"/>
<dbReference type="Gene3D" id="1.20.1250.20">
    <property type="entry name" value="MFS general substrate transporter like domains"/>
    <property type="match status" value="1"/>
</dbReference>
<evidence type="ECO:0000256" key="5">
    <source>
        <dbReference type="ARBA" id="ARBA00022989"/>
    </source>
</evidence>
<comment type="subcellular location">
    <subcellularLocation>
        <location evidence="1">Membrane</location>
        <topology evidence="1">Multi-pass membrane protein</topology>
    </subcellularLocation>
</comment>
<feature type="transmembrane region" description="Helical" evidence="7">
    <location>
        <begin position="399"/>
        <end position="418"/>
    </location>
</feature>
<keyword evidence="6 7" id="KW-0472">Membrane</keyword>
<feature type="transmembrane region" description="Helical" evidence="7">
    <location>
        <begin position="52"/>
        <end position="75"/>
    </location>
</feature>
<evidence type="ECO:0000259" key="8">
    <source>
        <dbReference type="PROSITE" id="PS50850"/>
    </source>
</evidence>
<feature type="transmembrane region" description="Helical" evidence="7">
    <location>
        <begin position="176"/>
        <end position="193"/>
    </location>
</feature>
<feature type="transmembrane region" description="Helical" evidence="7">
    <location>
        <begin position="430"/>
        <end position="449"/>
    </location>
</feature>
<evidence type="ECO:0000256" key="7">
    <source>
        <dbReference type="SAM" id="Phobius"/>
    </source>
</evidence>
<dbReference type="PANTHER" id="PTHR48022">
    <property type="entry name" value="PLASTIDIC GLUCOSE TRANSPORTER 4"/>
    <property type="match status" value="1"/>
</dbReference>
<dbReference type="PROSITE" id="PS00216">
    <property type="entry name" value="SUGAR_TRANSPORT_1"/>
    <property type="match status" value="1"/>
</dbReference>
<dbReference type="GO" id="GO:0016020">
    <property type="term" value="C:membrane"/>
    <property type="evidence" value="ECO:0007669"/>
    <property type="project" value="UniProtKB-SubCell"/>
</dbReference>
<dbReference type="PRINTS" id="PR00171">
    <property type="entry name" value="SUGRTRNSPORT"/>
</dbReference>
<dbReference type="PROSITE" id="PS00217">
    <property type="entry name" value="SUGAR_TRANSPORT_2"/>
    <property type="match status" value="1"/>
</dbReference>
<evidence type="ECO:0000256" key="4">
    <source>
        <dbReference type="ARBA" id="ARBA00022692"/>
    </source>
</evidence>
<dbReference type="PANTHER" id="PTHR48022:SF11">
    <property type="entry name" value="MONOSACCHARIDE TRANSPORTER (HXT8), PUTATIVE (AFU_ORTHOLOGUE AFUA_2G08120)-RELATED"/>
    <property type="match status" value="1"/>
</dbReference>
<dbReference type="AlphaFoldDB" id="A0A179G2E6"/>
<dbReference type="InterPro" id="IPR020846">
    <property type="entry name" value="MFS_dom"/>
</dbReference>
<feature type="transmembrane region" description="Helical" evidence="7">
    <location>
        <begin position="82"/>
        <end position="101"/>
    </location>
</feature>
<dbReference type="InterPro" id="IPR003663">
    <property type="entry name" value="Sugar/inositol_transpt"/>
</dbReference>
<feature type="transmembrane region" description="Helical" evidence="7">
    <location>
        <begin position="107"/>
        <end position="129"/>
    </location>
</feature>
<evidence type="ECO:0000256" key="1">
    <source>
        <dbReference type="ARBA" id="ARBA00004141"/>
    </source>
</evidence>
<comment type="caution">
    <text evidence="9">The sequence shown here is derived from an EMBL/GenBank/DDBJ whole genome shotgun (WGS) entry which is preliminary data.</text>
</comment>
<dbReference type="InterPro" id="IPR036259">
    <property type="entry name" value="MFS_trans_sf"/>
</dbReference>
<keyword evidence="5 7" id="KW-1133">Transmembrane helix</keyword>
<dbReference type="InterPro" id="IPR005828">
    <property type="entry name" value="MFS_sugar_transport-like"/>
</dbReference>
<dbReference type="InterPro" id="IPR005829">
    <property type="entry name" value="Sugar_transporter_CS"/>
</dbReference>
<dbReference type="OrthoDB" id="6612291at2759"/>
<evidence type="ECO:0000256" key="3">
    <source>
        <dbReference type="ARBA" id="ARBA00022448"/>
    </source>
</evidence>
<proteinExistence type="inferred from homology"/>
<evidence type="ECO:0000256" key="2">
    <source>
        <dbReference type="ARBA" id="ARBA00010992"/>
    </source>
</evidence>
<reference evidence="9 10" key="1">
    <citation type="journal article" date="2016" name="PLoS Pathog.">
        <title>Biosynthesis of antibiotic leucinostatins in bio-control fungus Purpureocillium lilacinum and their inhibition on phytophthora revealed by genome mining.</title>
        <authorList>
            <person name="Wang G."/>
            <person name="Liu Z."/>
            <person name="Lin R."/>
            <person name="Li E."/>
            <person name="Mao Z."/>
            <person name="Ling J."/>
            <person name="Yang Y."/>
            <person name="Yin W.B."/>
            <person name="Xie B."/>
        </authorList>
    </citation>
    <scope>NUCLEOTIDE SEQUENCE [LARGE SCALE GENOMIC DNA]</scope>
    <source>
        <strain evidence="9">170</strain>
    </source>
</reference>
<name>A0A179G2E6_METCM</name>
<dbReference type="PROSITE" id="PS50850">
    <property type="entry name" value="MFS"/>
    <property type="match status" value="1"/>
</dbReference>
<organism evidence="9 10">
    <name type="scientific">Pochonia chlamydosporia 170</name>
    <dbReference type="NCBI Taxonomy" id="1380566"/>
    <lineage>
        <taxon>Eukaryota</taxon>
        <taxon>Fungi</taxon>
        <taxon>Dikarya</taxon>
        <taxon>Ascomycota</taxon>
        <taxon>Pezizomycotina</taxon>
        <taxon>Sordariomycetes</taxon>
        <taxon>Hypocreomycetidae</taxon>
        <taxon>Hypocreales</taxon>
        <taxon>Clavicipitaceae</taxon>
        <taxon>Pochonia</taxon>
    </lineage>
</organism>